<protein>
    <recommendedName>
        <fullName evidence="3">YCII-related domain-containing protein</fullName>
    </recommendedName>
</protein>
<name>A0A1R4KND0_9ACTN</name>
<dbReference type="Proteomes" id="UP000188342">
    <property type="component" value="Unassembled WGS sequence"/>
</dbReference>
<dbReference type="OrthoDB" id="3214648at2"/>
<keyword evidence="2" id="KW-1185">Reference proteome</keyword>
<organism evidence="1 2">
    <name type="scientific">Luteococcus japonicus LSP_Lj1</name>
    <dbReference type="NCBI Taxonomy" id="1255658"/>
    <lineage>
        <taxon>Bacteria</taxon>
        <taxon>Bacillati</taxon>
        <taxon>Actinomycetota</taxon>
        <taxon>Actinomycetes</taxon>
        <taxon>Propionibacteriales</taxon>
        <taxon>Propionibacteriaceae</taxon>
        <taxon>Luteococcus</taxon>
    </lineage>
</organism>
<proteinExistence type="predicted"/>
<dbReference type="STRING" id="1255658.FM114_16195"/>
<evidence type="ECO:0000313" key="2">
    <source>
        <dbReference type="Proteomes" id="UP000188342"/>
    </source>
</evidence>
<evidence type="ECO:0008006" key="3">
    <source>
        <dbReference type="Google" id="ProtNLM"/>
    </source>
</evidence>
<dbReference type="RefSeq" id="WP_123576314.1">
    <property type="nucleotide sequence ID" value="NZ_FUKQ01000063.1"/>
</dbReference>
<evidence type="ECO:0000313" key="1">
    <source>
        <dbReference type="EMBL" id="SJN45637.1"/>
    </source>
</evidence>
<dbReference type="AlphaFoldDB" id="A0A1R4KND0"/>
<gene>
    <name evidence="1" type="ORF">FM114_16195</name>
</gene>
<reference evidence="1 2" key="1">
    <citation type="submission" date="2017-02" db="EMBL/GenBank/DDBJ databases">
        <authorList>
            <person name="Peterson S.W."/>
        </authorList>
    </citation>
    <scope>NUCLEOTIDE SEQUENCE [LARGE SCALE GENOMIC DNA]</scope>
    <source>
        <strain evidence="1 2">LSP_Lj1</strain>
    </source>
</reference>
<sequence>MSYLWTAELTPGAETSDDDLAGAGIGKRFDDQAQAEAWLAEYYDDLSDLGVAQVSLFEEDRLVYGPMSLDEQ</sequence>
<dbReference type="EMBL" id="FUKQ01000063">
    <property type="protein sequence ID" value="SJN45637.1"/>
    <property type="molecule type" value="Genomic_DNA"/>
</dbReference>
<accession>A0A1R4KND0</accession>